<gene>
    <name evidence="2" type="ORF">FTW19_09950</name>
</gene>
<dbReference type="RefSeq" id="WP_147647479.1">
    <property type="nucleotide sequence ID" value="NZ_CP042806.1"/>
</dbReference>
<dbReference type="EMBL" id="CP042806">
    <property type="protein sequence ID" value="QEE28289.1"/>
    <property type="molecule type" value="Genomic_DNA"/>
</dbReference>
<dbReference type="KEGG" id="talb:FTW19_09950"/>
<feature type="chain" id="PRO_5023082853" description="DUF4148 domain-containing protein" evidence="1">
    <location>
        <begin position="24"/>
        <end position="126"/>
    </location>
</feature>
<evidence type="ECO:0000256" key="1">
    <source>
        <dbReference type="SAM" id="SignalP"/>
    </source>
</evidence>
<proteinExistence type="predicted"/>
<organism evidence="2 3">
    <name type="scientific">Terriglobus albidus</name>
    <dbReference type="NCBI Taxonomy" id="1592106"/>
    <lineage>
        <taxon>Bacteria</taxon>
        <taxon>Pseudomonadati</taxon>
        <taxon>Acidobacteriota</taxon>
        <taxon>Terriglobia</taxon>
        <taxon>Terriglobales</taxon>
        <taxon>Acidobacteriaceae</taxon>
        <taxon>Terriglobus</taxon>
    </lineage>
</organism>
<evidence type="ECO:0000313" key="3">
    <source>
        <dbReference type="Proteomes" id="UP000321820"/>
    </source>
</evidence>
<reference evidence="2 3" key="1">
    <citation type="submission" date="2019-08" db="EMBL/GenBank/DDBJ databases">
        <title>Complete genome sequence of Terriglobus albidus strain ORNL.</title>
        <authorList>
            <person name="Podar M."/>
        </authorList>
    </citation>
    <scope>NUCLEOTIDE SEQUENCE [LARGE SCALE GENOMIC DNA]</scope>
    <source>
        <strain evidence="2 3">ORNL</strain>
    </source>
</reference>
<name>A0A5B9E942_9BACT</name>
<dbReference type="Proteomes" id="UP000321820">
    <property type="component" value="Chromosome"/>
</dbReference>
<accession>A0A5B9E942</accession>
<feature type="signal peptide" evidence="1">
    <location>
        <begin position="1"/>
        <end position="23"/>
    </location>
</feature>
<evidence type="ECO:0008006" key="4">
    <source>
        <dbReference type="Google" id="ProtNLM"/>
    </source>
</evidence>
<protein>
    <recommendedName>
        <fullName evidence="4">DUF4148 domain-containing protein</fullName>
    </recommendedName>
</protein>
<dbReference type="AlphaFoldDB" id="A0A5B9E942"/>
<sequence>MFVRLPVLTVLACVLLAGSGGNAQQVEHLSPREAKLLAQTAHTSVDFEKLADYFHAQSLRFQKRAADEEIIMRREAEHMSGTKYPSSYETAHRLHDYYRQRAQDAAANAAAYERRSQASGAATASR</sequence>
<keyword evidence="3" id="KW-1185">Reference proteome</keyword>
<keyword evidence="1" id="KW-0732">Signal</keyword>
<evidence type="ECO:0000313" key="2">
    <source>
        <dbReference type="EMBL" id="QEE28289.1"/>
    </source>
</evidence>